<dbReference type="KEGG" id="aplc:110978357"/>
<feature type="compositionally biased region" description="Acidic residues" evidence="1">
    <location>
        <begin position="6241"/>
        <end position="6252"/>
    </location>
</feature>
<feature type="compositionally biased region" description="Low complexity" evidence="1">
    <location>
        <begin position="1576"/>
        <end position="1593"/>
    </location>
</feature>
<feature type="compositionally biased region" description="Low complexity" evidence="1">
    <location>
        <begin position="1489"/>
        <end position="1516"/>
    </location>
</feature>
<feature type="compositionally biased region" description="Low complexity" evidence="1">
    <location>
        <begin position="6393"/>
        <end position="6408"/>
    </location>
</feature>
<feature type="compositionally biased region" description="Polar residues" evidence="1">
    <location>
        <begin position="1517"/>
        <end position="1532"/>
    </location>
</feature>
<feature type="region of interest" description="Disordered" evidence="1">
    <location>
        <begin position="6218"/>
        <end position="6253"/>
    </location>
</feature>
<feature type="region of interest" description="Disordered" evidence="1">
    <location>
        <begin position="6315"/>
        <end position="6336"/>
    </location>
</feature>
<gene>
    <name evidence="4 5" type="primary">LOC110978357</name>
</gene>
<feature type="region of interest" description="Disordered" evidence="1">
    <location>
        <begin position="1571"/>
        <end position="1609"/>
    </location>
</feature>
<feature type="region of interest" description="Disordered" evidence="1">
    <location>
        <begin position="294"/>
        <end position="361"/>
    </location>
</feature>
<name>A0A8B7Y6Z7_ACAPL</name>
<feature type="region of interest" description="Disordered" evidence="1">
    <location>
        <begin position="1262"/>
        <end position="1292"/>
    </location>
</feature>
<protein>
    <submittedName>
        <fullName evidence="4 5">Uncharacterized protein LOC110978357</fullName>
    </submittedName>
</protein>
<feature type="region of interest" description="Disordered" evidence="1">
    <location>
        <begin position="3236"/>
        <end position="3256"/>
    </location>
</feature>
<feature type="region of interest" description="Disordered" evidence="1">
    <location>
        <begin position="2078"/>
        <end position="2098"/>
    </location>
</feature>
<feature type="region of interest" description="Disordered" evidence="1">
    <location>
        <begin position="2205"/>
        <end position="2226"/>
    </location>
</feature>
<keyword evidence="3" id="KW-1185">Reference proteome</keyword>
<feature type="compositionally biased region" description="Polar residues" evidence="1">
    <location>
        <begin position="888"/>
        <end position="904"/>
    </location>
</feature>
<feature type="signal peptide" evidence="2">
    <location>
        <begin position="1"/>
        <end position="27"/>
    </location>
</feature>
<feature type="region of interest" description="Disordered" evidence="1">
    <location>
        <begin position="1489"/>
        <end position="1540"/>
    </location>
</feature>
<feature type="region of interest" description="Disordered" evidence="1">
    <location>
        <begin position="5200"/>
        <end position="5239"/>
    </location>
</feature>
<feature type="region of interest" description="Disordered" evidence="1">
    <location>
        <begin position="4865"/>
        <end position="4885"/>
    </location>
</feature>
<feature type="region of interest" description="Disordered" evidence="1">
    <location>
        <begin position="466"/>
        <end position="493"/>
    </location>
</feature>
<feature type="region of interest" description="Disordered" evidence="1">
    <location>
        <begin position="3926"/>
        <end position="3948"/>
    </location>
</feature>
<keyword evidence="2" id="KW-0732">Signal</keyword>
<feature type="region of interest" description="Disordered" evidence="1">
    <location>
        <begin position="2658"/>
        <end position="2696"/>
    </location>
</feature>
<dbReference type="RefSeq" id="XP_022088987.1">
    <property type="nucleotide sequence ID" value="XM_022233295.1"/>
</dbReference>
<dbReference type="OrthoDB" id="7461821at2759"/>
<evidence type="ECO:0000313" key="5">
    <source>
        <dbReference type="RefSeq" id="XP_022088988.1"/>
    </source>
</evidence>
<feature type="compositionally biased region" description="Low complexity" evidence="1">
    <location>
        <begin position="6058"/>
        <end position="6077"/>
    </location>
</feature>
<accession>A0A8B7Y6Z7</accession>
<feature type="region of interest" description="Disordered" evidence="1">
    <location>
        <begin position="6040"/>
        <end position="6078"/>
    </location>
</feature>
<feature type="compositionally biased region" description="Polar residues" evidence="1">
    <location>
        <begin position="5561"/>
        <end position="5575"/>
    </location>
</feature>
<feature type="compositionally biased region" description="Low complexity" evidence="1">
    <location>
        <begin position="2669"/>
        <end position="2681"/>
    </location>
</feature>
<feature type="region of interest" description="Disordered" evidence="1">
    <location>
        <begin position="2509"/>
        <end position="2542"/>
    </location>
</feature>
<feature type="compositionally biased region" description="Polar residues" evidence="1">
    <location>
        <begin position="2206"/>
        <end position="2220"/>
    </location>
</feature>
<dbReference type="Proteomes" id="UP000694845">
    <property type="component" value="Unplaced"/>
</dbReference>
<dbReference type="OMA" id="NVQTEHD"/>
<feature type="compositionally biased region" description="Basic and acidic residues" evidence="1">
    <location>
        <begin position="698"/>
        <end position="710"/>
    </location>
</feature>
<evidence type="ECO:0000256" key="2">
    <source>
        <dbReference type="SAM" id="SignalP"/>
    </source>
</evidence>
<feature type="region of interest" description="Disordered" evidence="1">
    <location>
        <begin position="777"/>
        <end position="800"/>
    </location>
</feature>
<feature type="chain" id="PRO_5044665514" evidence="2">
    <location>
        <begin position="28"/>
        <end position="6482"/>
    </location>
</feature>
<feature type="compositionally biased region" description="Polar residues" evidence="1">
    <location>
        <begin position="4829"/>
        <end position="4846"/>
    </location>
</feature>
<evidence type="ECO:0000256" key="1">
    <source>
        <dbReference type="SAM" id="MobiDB-lite"/>
    </source>
</evidence>
<feature type="region of interest" description="Disordered" evidence="1">
    <location>
        <begin position="5558"/>
        <end position="5582"/>
    </location>
</feature>
<feature type="region of interest" description="Disordered" evidence="1">
    <location>
        <begin position="6362"/>
        <end position="6409"/>
    </location>
</feature>
<feature type="compositionally biased region" description="Basic and acidic residues" evidence="1">
    <location>
        <begin position="649"/>
        <end position="664"/>
    </location>
</feature>
<feature type="region of interest" description="Disordered" evidence="1">
    <location>
        <begin position="677"/>
        <end position="710"/>
    </location>
</feature>
<dbReference type="GeneID" id="110978357"/>
<dbReference type="RefSeq" id="XP_022088988.1">
    <property type="nucleotide sequence ID" value="XM_022233296.1"/>
</dbReference>
<feature type="region of interest" description="Disordered" evidence="1">
    <location>
        <begin position="886"/>
        <end position="908"/>
    </location>
</feature>
<evidence type="ECO:0000313" key="4">
    <source>
        <dbReference type="RefSeq" id="XP_022088987.1"/>
    </source>
</evidence>
<feature type="region of interest" description="Disordered" evidence="1">
    <location>
        <begin position="593"/>
        <end position="664"/>
    </location>
</feature>
<organism evidence="3 5">
    <name type="scientific">Acanthaster planci</name>
    <name type="common">Crown-of-thorns starfish</name>
    <dbReference type="NCBI Taxonomy" id="133434"/>
    <lineage>
        <taxon>Eukaryota</taxon>
        <taxon>Metazoa</taxon>
        <taxon>Echinodermata</taxon>
        <taxon>Eleutherozoa</taxon>
        <taxon>Asterozoa</taxon>
        <taxon>Asteroidea</taxon>
        <taxon>Valvatacea</taxon>
        <taxon>Valvatida</taxon>
        <taxon>Acanthasteridae</taxon>
        <taxon>Acanthaster</taxon>
    </lineage>
</organism>
<feature type="region of interest" description="Disordered" evidence="1">
    <location>
        <begin position="4815"/>
        <end position="4846"/>
    </location>
</feature>
<reference evidence="4 5" key="1">
    <citation type="submission" date="2025-04" db="UniProtKB">
        <authorList>
            <consortium name="RefSeq"/>
        </authorList>
    </citation>
    <scope>IDENTIFICATION</scope>
</reference>
<feature type="compositionally biased region" description="Low complexity" evidence="1">
    <location>
        <begin position="2511"/>
        <end position="2524"/>
    </location>
</feature>
<feature type="compositionally biased region" description="Polar residues" evidence="1">
    <location>
        <begin position="2658"/>
        <end position="2668"/>
    </location>
</feature>
<proteinExistence type="predicted"/>
<evidence type="ECO:0000313" key="3">
    <source>
        <dbReference type="Proteomes" id="UP000694845"/>
    </source>
</evidence>
<feature type="compositionally biased region" description="Polar residues" evidence="1">
    <location>
        <begin position="313"/>
        <end position="323"/>
    </location>
</feature>
<sequence length="6482" mass="723723">MTSIGNATPLVCVVVLLLALVVPPAAQQGDGCPPCDCSQNTVSVGVLIGACVAVLVGTLIIEALAILCYRKYCRDREKPQKVAHRFMVSPDEELVVKENLAYESDSDAQERSLREAKEKKRASIFSISETKDNMLYVPALYRNPITKDRDTGNAIMNGYHDYEPDYGVDSMFTYNAGWGSRVPNILSGKGNTNSLESLYMDADEYPILQTPQGVGHVNFTSSKYRDGFGRKSIDIHEDDGEVTTYTYTTGFGGKVRREVATVTTDPGDEMEIKGDRVTWRKLRAPDEVVLDMDEEEAKPETRISIDDNFTIGKPTSTKRQQYTEAEIHSDSPGTSYDPSGNFILRATPSTSRSDSSDDDLYDYGDSIEGQQHFQNMQKHSEPGKIGHGTFRATVGGIPLDHGSSEEETPTELFNSRYRYSTGLNKAKLIAMRAAAAAHAREQILHEEGPTEDQDDKTPVIGYIKLVKPDSDTDGSSEGQEYRVMPTRDPDSPNTVRLYPVNSTGQPITIQTHAPGGFSQDSYIRHRRETYIEVADAGLQCGMSPKGDRPGISQPGVTQERTSILKDRTSYNLEMNTVDDIPTIGVIRLMHPKSSKHVRIREDQTESSTITFSEEDLTSASLEDVTYRSTSRSTDRSSPRPRRARSAPARSEHAHIPEDDRHPFKEVPTIGVIRLVRQDTASESSGVESEIASGEDSAPEDRPRGQKTDKWTQHEVPIVRLAQQILQESVHERASSRQSQSRFDQDTDNIPTIGVVRLVRPRSTVSDVRPMTGSRTEEYFETTEETTQQVATPRDTPVSDMPTIGIIKLLKPNSRREPTTRIPVSVVDRGTQPANTWAQLLREMHSMVESEILRKTSRKQQHDQSTDETDALPRTISIIKLKREEEQVQHQVPFSQMDRSTQSSAEMRDEETMPTFTWSHLIHEVEDQIESRYKRMSAPTPKDNFEVSKSVQKLGIIQLKAAPEKIIRDSFTQISGPHTYEKSTGPAWSFQELVEEVEEEAVQKFKRTLKQLDRPAEQQDLHEPVRSVSVIKLKKEPAQEKLVRDSVTQISGPHMYEKSTGPVKTFEEIREEIEEEALREFKRTLSLLNRPAVFQEVSEPVQAVSVIKLKKGPEAQKPTVINRGVQPDLPWRELKEEIEDEAIEEYKKHMRRFQPKEVVQQVPTTQAPSVSVIKLKGPKTMPAPEKWDNITQCDLIKPKPLMTDQVTEPTRPWSDVLHNVRRILENEYRRTITELETRLMSSPKDEPAAEAVVPTVAVFKLKGPDVQPEPEKPTMVSEKTQAAPHTAEQETAPDRPWTSILTDVRKILENEYRRTIRELEDQLNGRDETDSGKTMAYFKLSTPEIPKVQTVSMYTQIDAPHTGEQGTVPERPWGQVVKDIRSSVENEYRVTIRELESQLAERPKEGPKGPTRLGIFKLKGPKQMKVKKPVVHDTFTEPTKPWLTLLSDIEENVERRLSLKAVKPIAVEPEIVQQTQQIVEMALQKKPATADTMTQASQATTSSKASQSAVVRSSSVSTEANIQPQVTEQSTSCDLRPSVNEDVQVEPTTAIKYTVTEATESSDFFQIFKPELSSQETQASPSKTTTATTPQKSSLQEAGIQTCPSTKDRDILTDPSPASDFGVQVKPLHEIPHIAPTIVQPVHAPITFKEPELEKIDVTVQVVPEKNSKASSTETKKYVETFVQVGSPQPNQETFGAQVQPDVTDGHSSVVIRMKDAGTDNRQVKSTDKSTETTNVKEVRDFAILVKPDVKNRVAATNVKKFLDAFAQVDEPTQEQAETDESSVQAVPSINVTFTSMDTPKLTDAFTQLTPLTVEQGDKFIQVNAHVADVGTGTPVVNYADNSSQVAMSTLSRQVQAHALLTDASTGKELPTTETSTQSVSVAKQEVSVQVTMEIETEPAIVKAVVQGEQYSMPSLSTPPDVTDSAMQTAPQTVEFSGQVKPQTLEKFTEKKIDGSNFGLQVSQNSTDSFTQPLDILSKTVPVQVRPRTVDKATEYSESKAYCIDIGMQYIIESNEIGVSVEPEMIEDGTAMEIKLQLDVGTQADCEITVEPAIIQEVLRAPEESVALMNRNVQTSNVDTQTVPEETKHQGTSPEGMKTSDAVVQHVELTNLRDSSVQADPLVTSTGTLAVTTAYSVHAAQVKPQTTDRGMTTVIRGSNERSSMANLFPKPYVKPPCKDAFAQIQPASNLTSEGTLTDQTAVKAMSVQASPATSTQGQTSKPEVREQWSMTDKTLEKNVIELIIPQVEEPVVASIPILKAELLDKTTQMLSPSQRDAFSSTEISQTQTATQYDINNDDLSTQTDVQLDVTNSSTQMEFLVIDTTVQTLPVKRETVSLSTDVTQFKTSFAQYEPDLFRSSVSNQTAVHTSSTGFSPEQIVLKSTGISPEKANVRTSSTQYQKTVLQDHSIQTEEQEQPKVFGEEIVTVEEIEVLESAPVLPEMEMSNTETQTENEVQPIMSDVASQHEPNIKTSVVQTIHVKLESKSTSTTGPQVQESIVQYEPERFRTAVASQTSIPTSTTGSSTEKATLKTTGVSPDKTDVKASSTQYQMAVTKDNSMQTEEQEESIKFEEFITVEQAPVVEIMPVSIPVELVDAETQAELVTTDRAILTEPEKQKVMKTSDVQTTQLKLESKFTSTLGPQLKESVVQYEPERFRTAVSSQTSIPTRHTSSSTEKLSLKTTGVSPEKADVKASSTQYQMAVTKDNSMQTEEEEESIQIEEFITVEQAPVVEIMPASIPVELVNAETQAELITTDRAILTEPEKQKVMKTSDVQTTQLKLESKFTSTLGPQLKESVVQYEPERFRTAVSSQTSIPTRHTASSTEKLSLKTIGVSPEKADVKASSTQYQMAVTKDSSMQTEEHEEPIQLDEFITVEQAPVIEFMPEFSSVELVDSETQAEPIMTDQAILTRPDQQEKTTTTLVRKYTQAYVQNVPKMASVGQQMTMHRPQLVSQGTTTLKIHLTTKPTQAQPSTMSFSQMMEPTVRDHWSMTDDEPVKEIIAPQIDSVVESTPQLPVETQNADVQVEPKISSVAIEALKETAERGILVLPETREVTSQMSVHHATAYAQATVRHATISSQTDVEEKVRMKNSGIQTQQYLVTSRSYVPLKEKNYKPIEHAGDLVGIQPRGPLRAEHKTMQASISTANTSSQYTGLEQTATGFQTEETVEVSDMEVQTNPVTIIDFVPVLKDSFVQYEPMYFYSTSTQVEIPTMHQHVSAVVQNRTQETTTPIIRVQPSSSQTVAHHGKDNASQTNPMPEPEPLIAPMRTEPVLFAPPPLLPETQVAESQTDNVVLTDQSTSMQLPKVFSAYAQVGPRMQDTDTMTPVKLYAQIAVQNEPETLSQVMQTSPDVKEGTTLTENPDITHQASQYETAFVHVSSQAAPQSHDASTSSDLVFQEMIEAGTQHIMESNNFESQTSPDTREQASFTAFEMQESDCQSELTIEDLEEMLATLKKKLEEKPTVQEIIIPDKVNPVESPLSFLVDTEESGIQTFLETIQRSTSPILQEVKHVITQYEAELKDLGVQVKPDVIDKEMETFVVNVHDAAIQYASLYGKDKPTQFTPEVNDAGSITDQTEYQHNSTNTWSISLASKTMQACPKSMDKGTTPVLQQYDKRGTQTSGPETISRWTQREILWADVPIQVRPVLDDATSQTEYIIKEEIQALLKPIEKREVRLEMRSFKETNTAEIQTDPVIIKSAEPDDEKESWLDSGIDTDVQTDPVTILSDFDSEIELMDEDSQTCPVDMIDADIQVESRKEVNDTPSQTFQHLIAKTVQTEPKQVSYAGTVTTTRTVRPISSQTFPTKTENKGFQFEPVPYLTNEDIYTQTPVKLTKEQGTRALESQVKTSTTQTDEMPVIEPEIIHVANLQPVDSQMVFSAPEAEVTDTGVQASAEVIHEDSQTTRVFTTDRPSSPGISYAVAESQTVTPVRRTRDTQYESNAAPKKTQTESTVTVNMSTATDQTISQDVCLQTFLETKPEIVDRSMQHVAVVLMGYSQTEETELQHGETQTDEVEEIQFITPSPEAVEAFAQTIDDVISVGAQTEGPDIMQSGTDAPVKRLKVGTTQTLRKNTWNEGTVTEPMKSMSMSVQTDGIPVRVVDEHISPIHLQPVHAPLTLPEYKPKLLDASIQADVKTDDRSMQHDSEATQFNIYSTRVVKGEVTPTVRSEYSMMPQKKHFISHLESTAYPEEEKLTNKHFVDTPTQVKPQVNNVPVQVQPGHDDCSTATEEAILTSTEVQTDFAEEPMEEIIRVSQVPVQQTPFLDLGPILMDTGTQVEPRTTDHGMSATDPQFEGPSYLELGPMLLDTGTQARPTVSDHGMLTMMPLEPLPAWTQTELKTEDTAAQHEIYVQNAINQTFTHQKEHSTYTSIDVRQESSQATTEKKDAGVQAKTVEEVSVMTTGIQTVVIREEKPQMMDVGMQFRPLKIDQTTWTSKARTVSSHSNTEPMNMKQAMVQVAIKPQTQARATLTIPKHSRNITTQAEMKCYDACVQHDDLPDLADKGLQIKPVMVDDISETTQSRQIDQPIQVNLDGTKPSTIDVSTQHAEEKDTQDKIAQVKPISTEAGVWTEFDTKDKGNQADLPPEIDEFVHSVVTKIQHAPIPFPETMTTDRSIQHQPSYDSQTVQTSIDVAERASSPVGPVYNDGSSQTQADTCDMGFQTTSQETSTAEVQAVMSYFSEESFRMESVKEDFISAQVFTEEQHVAPLPTVQYQDAQMQYNPVTEDSTTETVSTGIDSANQSQPLTIDQATTTEITKHSQVEIQVDIGNPSVITHETAVQHDMVFKPVDAFTQIHPLTVDEGTSTVPLQRTEVSVQYIAPTDKRPSSPRVVPQTNDKGTSAQYDTSQSSTQTILLKSDVGIQSKPNTKSELTHAAIKPESHDQSTTTRPNVRAFETQTFLPKKNEGSQCDYATLVHNTSQYEKLFVADNSVQVKPVIREQANSPIFKRKEVGNASSQTDAVPGELDSSIGDLVKYVPHQPFKPNVESDFMHDYSDRLCEYLAHDEQVPVFVEHPIERIKTSSQFQPRQESSSPVWDYSEDFSSRLYDAEMTESIDIIDKLFTSDQRTFEMEEPITKDETNQAMSAPKYYIDSAVQTGDIRTKERSTSPLFPPMKEAESQFDAQIGHADTNVQAGPITASESCYTDHVSNKDVSSQADFATNEVLTSDAATQHYTLGQNISAQVEPLMMDAGMTWRVDSTPISTQAKPETLEQGTSTPKQSTPTSDMQTQAKPASVAKNTSPLTIRKNQVAVQAQVDRHHIPTQYERVSSTDAIVQMSPESREKGTSTKPENKDVSIYVIPTQRHETTQYEQSVRTVDFMVQYRAQHLDSSTQSVDFKPACLDRASSPIHIAFEEIQKDKMPITESPIQPAVIQQVSASPTQLEPFNQLDSSYLRQEIRDEIRIEVMHEIREELREELLNEVQHNFNSQIETQVHDELRTELEITLREEIREEFIEEYKEEIMMEIKEELKVEFESRIRHEFEERTRDDLEFKIRREIEPKVRRDLEPIIRREIEQEYVKETIYEVRAEAPVMYQPSEYKPEPMKPLMLDRGTSPAVKYLRDAPTQASTATTDKSSQYDTPRPLDGMTQTQVYSVERGTTSDKICTSDVPVQAKPSMIHRGTTPTAKPNRESGVQVVVQKTDKGDQFEAKPSQSDVSVQFSHNPQTVGAPCQVQPETAEQGTLMEVPQIHQTYVQTENPLQRSENTQTITNQMDAVCQSEPVFYRDTTLQVKPVTFDKSTSTQPHETGDYSAQVELLDQHEFVEKIPVKQEDSSVQHEGSMDVTDRRIQARPVVREQANSPLSFLTFEIISPQSQGPVHVPPYPVRSQEAPIESTYIKEIVTGEKVQPVEYIPPQLTSPTTSDISSLKFTYSYSNRPSSTDHAKSPLEPQIARLDYVPLKSTDLYPFQPITSQTSSYMGSFDSKYESSSHFTREVLQSMPPRCEMILLQTTAAGTTYTSAFRTSTPTTHSVVPSTLHLSRMSIMEQVMPTESSTDGTSPIFSDTESDSLPELSELEKIRRDLRLSKVILTDDQATLVGYFVNRDDETKTPDLPDSSPFSTPEYTQTSSRYEYTSRSTSNYTMQSPLRGRQHFMNLEHTPTESIPDVILDDSNDTFPAPIEESEWFKRETSAYRLNVPYDKKGSPRPGARIVHSLSPSQSPSHTPGRMSPVFLTSEHGHSMELLPIPRGMVTRLSDLLSDGIPSDDESVLPISRLSEMIEKHRELSQPPKWSAQSELPLTFKDPESEVDTTDSDTDTESFNAVMDFTDPFLHENPNFWQGGPTDFATSSTNSDVSSDDDVTVYGDCDVYSFDLPFFAPSKQTRPQRDASWMPGEPPRKRRSVIKIDRQRVREELSMSEVVLPDRPRLTGYRMSTDDSNWQRDRYNNRLSQSEPDLRRSTTSSEPFTTPPSYSTAYPYTKQQSSRIHPSPEHLMVDAGAMPALSAEIRYAKLVEKQEISHTHLSQYSRLSKSDPDLSAGQELFEFGHF</sequence>
<feature type="compositionally biased region" description="Polar residues" evidence="1">
    <location>
        <begin position="2525"/>
        <end position="2534"/>
    </location>
</feature>